<gene>
    <name evidence="8" type="ORF">UFOPK2754_02183</name>
    <name evidence="9" type="ORF">UFOPK3139_02342</name>
    <name evidence="10" type="ORF">UFOPK3543_00902</name>
    <name evidence="11" type="ORF">UFOPK3967_01436</name>
</gene>
<evidence type="ECO:0000256" key="6">
    <source>
        <dbReference type="ARBA" id="ARBA00023136"/>
    </source>
</evidence>
<keyword evidence="6 7" id="KW-0472">Membrane</keyword>
<evidence type="ECO:0000256" key="2">
    <source>
        <dbReference type="ARBA" id="ARBA00022475"/>
    </source>
</evidence>
<reference evidence="8" key="1">
    <citation type="submission" date="2020-05" db="EMBL/GenBank/DDBJ databases">
        <authorList>
            <person name="Chiriac C."/>
            <person name="Salcher M."/>
            <person name="Ghai R."/>
            <person name="Kavagutti S V."/>
        </authorList>
    </citation>
    <scope>NUCLEOTIDE SEQUENCE</scope>
</reference>
<sequence length="168" mass="17603">MIATRARLAIVMLVTFLLQVTLFVDIQPFGVAPELPLLVSLHFGRVAGAERGATAGFFMGLFYDLQHPSPFGLWALTCCIAAYFMGNLSENLHRPTGVLAAVSTGIASTIGVASFALGAAILGQPGFATPDLVRISLLVGVCNLLLSPVAGRVIRWIYGSSGALRAAT</sequence>
<dbReference type="NCBIfam" id="TIGR03426">
    <property type="entry name" value="shape_MreD"/>
    <property type="match status" value="1"/>
</dbReference>
<accession>A0A6J6UD79</accession>
<organism evidence="8">
    <name type="scientific">freshwater metagenome</name>
    <dbReference type="NCBI Taxonomy" id="449393"/>
    <lineage>
        <taxon>unclassified sequences</taxon>
        <taxon>metagenomes</taxon>
        <taxon>ecological metagenomes</taxon>
    </lineage>
</organism>
<evidence type="ECO:0000256" key="1">
    <source>
        <dbReference type="ARBA" id="ARBA00004651"/>
    </source>
</evidence>
<dbReference type="InterPro" id="IPR007227">
    <property type="entry name" value="Cell_shape_determining_MreD"/>
</dbReference>
<dbReference type="AlphaFoldDB" id="A0A6J6UD79"/>
<dbReference type="EMBL" id="CAEZYR010000090">
    <property type="protein sequence ID" value="CAB4757265.1"/>
    <property type="molecule type" value="Genomic_DNA"/>
</dbReference>
<feature type="transmembrane region" description="Helical" evidence="7">
    <location>
        <begin position="69"/>
        <end position="86"/>
    </location>
</feature>
<dbReference type="EMBL" id="CAFBOS010000080">
    <property type="protein sequence ID" value="CAB4997707.1"/>
    <property type="molecule type" value="Genomic_DNA"/>
</dbReference>
<feature type="transmembrane region" description="Helical" evidence="7">
    <location>
        <begin position="98"/>
        <end position="123"/>
    </location>
</feature>
<evidence type="ECO:0000313" key="11">
    <source>
        <dbReference type="EMBL" id="CAB4997707.1"/>
    </source>
</evidence>
<keyword evidence="3 7" id="KW-0812">Transmembrane</keyword>
<dbReference type="GO" id="GO:0005886">
    <property type="term" value="C:plasma membrane"/>
    <property type="evidence" value="ECO:0007669"/>
    <property type="project" value="UniProtKB-SubCell"/>
</dbReference>
<keyword evidence="4" id="KW-0133">Cell shape</keyword>
<evidence type="ECO:0000313" key="9">
    <source>
        <dbReference type="EMBL" id="CAB4835195.1"/>
    </source>
</evidence>
<name>A0A6J6UD79_9ZZZZ</name>
<evidence type="ECO:0000256" key="3">
    <source>
        <dbReference type="ARBA" id="ARBA00022692"/>
    </source>
</evidence>
<evidence type="ECO:0000313" key="8">
    <source>
        <dbReference type="EMBL" id="CAB4757265.1"/>
    </source>
</evidence>
<keyword evidence="5 7" id="KW-1133">Transmembrane helix</keyword>
<dbReference type="GO" id="GO:0008360">
    <property type="term" value="P:regulation of cell shape"/>
    <property type="evidence" value="ECO:0007669"/>
    <property type="project" value="UniProtKB-KW"/>
</dbReference>
<evidence type="ECO:0000313" key="10">
    <source>
        <dbReference type="EMBL" id="CAB4901730.1"/>
    </source>
</evidence>
<dbReference type="EMBL" id="CAFABA010000116">
    <property type="protein sequence ID" value="CAB4835195.1"/>
    <property type="molecule type" value="Genomic_DNA"/>
</dbReference>
<dbReference type="Pfam" id="PF04093">
    <property type="entry name" value="MreD"/>
    <property type="match status" value="1"/>
</dbReference>
<comment type="subcellular location">
    <subcellularLocation>
        <location evidence="1">Cell membrane</location>
        <topology evidence="1">Multi-pass membrane protein</topology>
    </subcellularLocation>
</comment>
<evidence type="ECO:0000256" key="5">
    <source>
        <dbReference type="ARBA" id="ARBA00022989"/>
    </source>
</evidence>
<dbReference type="EMBL" id="CAFBMH010000023">
    <property type="protein sequence ID" value="CAB4901730.1"/>
    <property type="molecule type" value="Genomic_DNA"/>
</dbReference>
<keyword evidence="2" id="KW-1003">Cell membrane</keyword>
<protein>
    <submittedName>
        <fullName evidence="8">Unannotated protein</fullName>
    </submittedName>
</protein>
<feature type="transmembrane region" description="Helical" evidence="7">
    <location>
        <begin position="135"/>
        <end position="158"/>
    </location>
</feature>
<proteinExistence type="predicted"/>
<evidence type="ECO:0000256" key="4">
    <source>
        <dbReference type="ARBA" id="ARBA00022960"/>
    </source>
</evidence>
<evidence type="ECO:0000256" key="7">
    <source>
        <dbReference type="SAM" id="Phobius"/>
    </source>
</evidence>